<gene>
    <name evidence="2" type="ORF">TRICI_005750</name>
</gene>
<dbReference type="Proteomes" id="UP000761534">
    <property type="component" value="Unassembled WGS sequence"/>
</dbReference>
<reference evidence="2" key="1">
    <citation type="journal article" date="2019" name="G3 (Bethesda)">
        <title>Genome Assemblies of Two Rare Opportunistic Yeast Pathogens: Diutina rugosa (syn. Candida rugosa) and Trichomonascus ciferrii (syn. Candida ciferrii).</title>
        <authorList>
            <person name="Mixao V."/>
            <person name="Saus E."/>
            <person name="Hansen A.P."/>
            <person name="Lass-Florl C."/>
            <person name="Gabaldon T."/>
        </authorList>
    </citation>
    <scope>NUCLEOTIDE SEQUENCE</scope>
    <source>
        <strain evidence="2">CBS 4856</strain>
    </source>
</reference>
<comment type="caution">
    <text evidence="2">The sequence shown here is derived from an EMBL/GenBank/DDBJ whole genome shotgun (WGS) entry which is preliminary data.</text>
</comment>
<organism evidence="2 3">
    <name type="scientific">Trichomonascus ciferrii</name>
    <dbReference type="NCBI Taxonomy" id="44093"/>
    <lineage>
        <taxon>Eukaryota</taxon>
        <taxon>Fungi</taxon>
        <taxon>Dikarya</taxon>
        <taxon>Ascomycota</taxon>
        <taxon>Saccharomycotina</taxon>
        <taxon>Dipodascomycetes</taxon>
        <taxon>Dipodascales</taxon>
        <taxon>Trichomonascaceae</taxon>
        <taxon>Trichomonascus</taxon>
        <taxon>Trichomonascus ciferrii complex</taxon>
    </lineage>
</organism>
<name>A0A642UPJ7_9ASCO</name>
<feature type="region of interest" description="Disordered" evidence="1">
    <location>
        <begin position="67"/>
        <end position="95"/>
    </location>
</feature>
<protein>
    <submittedName>
        <fullName evidence="2">Uncharacterized protein</fullName>
    </submittedName>
</protein>
<proteinExistence type="predicted"/>
<evidence type="ECO:0000313" key="2">
    <source>
        <dbReference type="EMBL" id="KAA8903063.1"/>
    </source>
</evidence>
<sequence length="95" mass="10217">MDSGGVGGGAAAAAADSYFTPSSRPQPITCALEAKPEWASPNNSFRMFYFHQLSPNYDELQALDHNPAQKPAAATGEQTYVSFPSLHEDNDDQPN</sequence>
<dbReference type="AlphaFoldDB" id="A0A642UPJ7"/>
<evidence type="ECO:0000256" key="1">
    <source>
        <dbReference type="SAM" id="MobiDB-lite"/>
    </source>
</evidence>
<evidence type="ECO:0000313" key="3">
    <source>
        <dbReference type="Proteomes" id="UP000761534"/>
    </source>
</evidence>
<dbReference type="VEuPathDB" id="FungiDB:TRICI_005750"/>
<feature type="compositionally biased region" description="Gly residues" evidence="1">
    <location>
        <begin position="1"/>
        <end position="10"/>
    </location>
</feature>
<feature type="region of interest" description="Disordered" evidence="1">
    <location>
        <begin position="1"/>
        <end position="26"/>
    </location>
</feature>
<accession>A0A642UPJ7</accession>
<keyword evidence="3" id="KW-1185">Reference proteome</keyword>
<dbReference type="EMBL" id="SWFS01000448">
    <property type="protein sequence ID" value="KAA8903063.1"/>
    <property type="molecule type" value="Genomic_DNA"/>
</dbReference>